<dbReference type="InterPro" id="IPR045865">
    <property type="entry name" value="ACT-like_dom_sf"/>
</dbReference>
<dbReference type="PROSITE" id="PS51671">
    <property type="entry name" value="ACT"/>
    <property type="match status" value="1"/>
</dbReference>
<comment type="pathway">
    <text evidence="1">Amino-acid biosynthesis; L-tyrosine biosynthesis; (4-hydroxyphenyl)pyruvate from prephenate (NAD(+) route): step 1/1.</text>
</comment>
<dbReference type="PANTHER" id="PTHR21363">
    <property type="entry name" value="PREPHENATE DEHYDROGENASE"/>
    <property type="match status" value="1"/>
</dbReference>
<evidence type="ECO:0000256" key="4">
    <source>
        <dbReference type="ARBA" id="ARBA00016891"/>
    </source>
</evidence>
<dbReference type="PANTHER" id="PTHR21363:SF0">
    <property type="entry name" value="PREPHENATE DEHYDROGENASE [NADP(+)]"/>
    <property type="match status" value="1"/>
</dbReference>
<keyword evidence="8" id="KW-0057">Aromatic amino acid biosynthesis</keyword>
<evidence type="ECO:0000313" key="13">
    <source>
        <dbReference type="Proteomes" id="UP001589609"/>
    </source>
</evidence>
<dbReference type="CDD" id="cd04909">
    <property type="entry name" value="ACT_PDH-BS"/>
    <property type="match status" value="1"/>
</dbReference>
<dbReference type="EMBL" id="JBHMAF010000017">
    <property type="protein sequence ID" value="MFB9757710.1"/>
    <property type="molecule type" value="Genomic_DNA"/>
</dbReference>
<accession>A0ABV5WAT9</accession>
<dbReference type="PROSITE" id="PS51176">
    <property type="entry name" value="PDH_ADH"/>
    <property type="match status" value="1"/>
</dbReference>
<dbReference type="EC" id="1.3.1.12" evidence="3"/>
<dbReference type="Gene3D" id="3.40.50.720">
    <property type="entry name" value="NAD(P)-binding Rossmann-like Domain"/>
    <property type="match status" value="1"/>
</dbReference>
<comment type="similarity">
    <text evidence="2">Belongs to the prephenate/arogenate dehydrogenase family.</text>
</comment>
<dbReference type="RefSeq" id="WP_342045559.1">
    <property type="nucleotide sequence ID" value="NZ_JBHMAF010000017.1"/>
</dbReference>
<dbReference type="Pfam" id="PF02153">
    <property type="entry name" value="PDH_N"/>
    <property type="match status" value="1"/>
</dbReference>
<keyword evidence="13" id="KW-1185">Reference proteome</keyword>
<evidence type="ECO:0000313" key="12">
    <source>
        <dbReference type="EMBL" id="MFB9757710.1"/>
    </source>
</evidence>
<dbReference type="Proteomes" id="UP001589609">
    <property type="component" value="Unassembled WGS sequence"/>
</dbReference>
<keyword evidence="5" id="KW-0827">Tyrosine biosynthesis</keyword>
<dbReference type="GO" id="GO:0008977">
    <property type="term" value="F:prephenate dehydrogenase (NAD+) activity"/>
    <property type="evidence" value="ECO:0007669"/>
    <property type="project" value="UniProtKB-EC"/>
</dbReference>
<dbReference type="Pfam" id="PF20463">
    <property type="entry name" value="PDH_C"/>
    <property type="match status" value="1"/>
</dbReference>
<dbReference type="InterPro" id="IPR046825">
    <property type="entry name" value="PDH_C"/>
</dbReference>
<keyword evidence="6 12" id="KW-0560">Oxidoreductase</keyword>
<evidence type="ECO:0000256" key="7">
    <source>
        <dbReference type="ARBA" id="ARBA00023027"/>
    </source>
</evidence>
<dbReference type="NCBIfam" id="NF005107">
    <property type="entry name" value="PRK06545.1-5"/>
    <property type="match status" value="1"/>
</dbReference>
<evidence type="ECO:0000259" key="10">
    <source>
        <dbReference type="PROSITE" id="PS51176"/>
    </source>
</evidence>
<proteinExistence type="inferred from homology"/>
<feature type="domain" description="Prephenate/arogenate dehydrogenase" evidence="10">
    <location>
        <begin position="3"/>
        <end position="291"/>
    </location>
</feature>
<dbReference type="SUPFAM" id="SSF55021">
    <property type="entry name" value="ACT-like"/>
    <property type="match status" value="1"/>
</dbReference>
<evidence type="ECO:0000256" key="6">
    <source>
        <dbReference type="ARBA" id="ARBA00023002"/>
    </source>
</evidence>
<dbReference type="InterPro" id="IPR036291">
    <property type="entry name" value="NAD(P)-bd_dom_sf"/>
</dbReference>
<gene>
    <name evidence="12" type="ORF">ACFFMS_04030</name>
</gene>
<dbReference type="InterPro" id="IPR046826">
    <property type="entry name" value="PDH_N"/>
</dbReference>
<comment type="catalytic activity">
    <reaction evidence="9">
        <text>prephenate + NAD(+) = 3-(4-hydroxyphenyl)pyruvate + CO2 + NADH</text>
        <dbReference type="Rhea" id="RHEA:13869"/>
        <dbReference type="ChEBI" id="CHEBI:16526"/>
        <dbReference type="ChEBI" id="CHEBI:29934"/>
        <dbReference type="ChEBI" id="CHEBI:36242"/>
        <dbReference type="ChEBI" id="CHEBI:57540"/>
        <dbReference type="ChEBI" id="CHEBI:57945"/>
        <dbReference type="EC" id="1.3.1.12"/>
    </reaction>
</comment>
<protein>
    <recommendedName>
        <fullName evidence="4">Prephenate dehydrogenase</fullName>
        <ecNumber evidence="3">1.3.1.12</ecNumber>
    </recommendedName>
</protein>
<dbReference type="InterPro" id="IPR003099">
    <property type="entry name" value="Prephen_DH"/>
</dbReference>
<evidence type="ECO:0000256" key="9">
    <source>
        <dbReference type="ARBA" id="ARBA00049260"/>
    </source>
</evidence>
<evidence type="ECO:0000256" key="3">
    <source>
        <dbReference type="ARBA" id="ARBA00012068"/>
    </source>
</evidence>
<dbReference type="SUPFAM" id="SSF48179">
    <property type="entry name" value="6-phosphogluconate dehydrogenase C-terminal domain-like"/>
    <property type="match status" value="1"/>
</dbReference>
<dbReference type="SUPFAM" id="SSF51735">
    <property type="entry name" value="NAD(P)-binding Rossmann-fold domains"/>
    <property type="match status" value="1"/>
</dbReference>
<keyword evidence="8" id="KW-0028">Amino-acid biosynthesis</keyword>
<comment type="caution">
    <text evidence="12">The sequence shown here is derived from an EMBL/GenBank/DDBJ whole genome shotgun (WGS) entry which is preliminary data.</text>
</comment>
<dbReference type="InterPro" id="IPR002912">
    <property type="entry name" value="ACT_dom"/>
</dbReference>
<organism evidence="12 13">
    <name type="scientific">Ectobacillus funiculus</name>
    <dbReference type="NCBI Taxonomy" id="137993"/>
    <lineage>
        <taxon>Bacteria</taxon>
        <taxon>Bacillati</taxon>
        <taxon>Bacillota</taxon>
        <taxon>Bacilli</taxon>
        <taxon>Bacillales</taxon>
        <taxon>Bacillaceae</taxon>
        <taxon>Ectobacillus</taxon>
    </lineage>
</organism>
<dbReference type="InterPro" id="IPR008927">
    <property type="entry name" value="6-PGluconate_DH-like_C_sf"/>
</dbReference>
<dbReference type="Gene3D" id="1.10.3660.10">
    <property type="entry name" value="6-phosphogluconate dehydrogenase C-terminal like domain"/>
    <property type="match status" value="1"/>
</dbReference>
<evidence type="ECO:0000256" key="8">
    <source>
        <dbReference type="ARBA" id="ARBA00023141"/>
    </source>
</evidence>
<evidence type="ECO:0000259" key="11">
    <source>
        <dbReference type="PROSITE" id="PS51671"/>
    </source>
</evidence>
<keyword evidence="7" id="KW-0520">NAD</keyword>
<evidence type="ECO:0000256" key="1">
    <source>
        <dbReference type="ARBA" id="ARBA00005067"/>
    </source>
</evidence>
<dbReference type="InterPro" id="IPR050812">
    <property type="entry name" value="Preph/Arog_dehydrog"/>
</dbReference>
<feature type="domain" description="ACT" evidence="11">
    <location>
        <begin position="296"/>
        <end position="366"/>
    </location>
</feature>
<sequence>MKQRVLLVGVGLIGGSVALAIKQEHDVTIIGQDVNAEHCKLAQSLNIIDEITDQFMEEAERADLILLAAPVQETEKLLTQLEQCSLKENVIITDVGSTKERIMERARVLHEKGITFIGGHPMAGSHKTGAGSAKAHLFENAFYILTPFADTKNEKVEQLKEWLKGTKARFLTMDAMQHDRLTGIVSHFPHVIAASLVRQVKQHADRDDLVNGLAAGGFRDITRIASSSPFMWRDIITHNKENILSFLDEWMEEMREVRSMVEQGNGEQLYDYFRGAKQFRDTLPIRSKGAIPSFYDLYVDILDRTGVVSHITTLLAIKNISITNIRILETREDVYGVLRLSFQTEEDRANAKLCLEQHGYGTYTTM</sequence>
<reference evidence="12 13" key="1">
    <citation type="submission" date="2024-09" db="EMBL/GenBank/DDBJ databases">
        <authorList>
            <person name="Sun Q."/>
            <person name="Mori K."/>
        </authorList>
    </citation>
    <scope>NUCLEOTIDE SEQUENCE [LARGE SCALE GENOMIC DNA]</scope>
    <source>
        <strain evidence="12 13">JCM 11201</strain>
    </source>
</reference>
<evidence type="ECO:0000256" key="5">
    <source>
        <dbReference type="ARBA" id="ARBA00022498"/>
    </source>
</evidence>
<name>A0ABV5WAT9_9BACI</name>
<evidence type="ECO:0000256" key="2">
    <source>
        <dbReference type="ARBA" id="ARBA00007964"/>
    </source>
</evidence>